<feature type="transmembrane region" description="Helical" evidence="14">
    <location>
        <begin position="31"/>
        <end position="51"/>
    </location>
</feature>
<feature type="binding site" evidence="16">
    <location>
        <position position="86"/>
    </location>
    <ligand>
        <name>Zn(2+)</name>
        <dbReference type="ChEBI" id="CHEBI:29105"/>
        <note>catalytic</note>
    </ligand>
</feature>
<evidence type="ECO:0000256" key="16">
    <source>
        <dbReference type="PIRSR" id="PIRSR006404-2"/>
    </source>
</evidence>
<feature type="binding site" evidence="16">
    <location>
        <position position="178"/>
    </location>
    <ligand>
        <name>Zn(2+)</name>
        <dbReference type="ChEBI" id="CHEBI:29105"/>
        <note>catalytic</note>
    </ligand>
</feature>
<evidence type="ECO:0000256" key="1">
    <source>
        <dbReference type="ARBA" id="ARBA00004651"/>
    </source>
</evidence>
<evidence type="ECO:0000256" key="8">
    <source>
        <dbReference type="ARBA" id="ARBA00022801"/>
    </source>
</evidence>
<evidence type="ECO:0000256" key="9">
    <source>
        <dbReference type="ARBA" id="ARBA00022833"/>
    </source>
</evidence>
<evidence type="ECO:0000256" key="15">
    <source>
        <dbReference type="PIRSR" id="PIRSR006404-1"/>
    </source>
</evidence>
<comment type="cofactor">
    <cofactor evidence="14 16">
        <name>Zn(2+)</name>
        <dbReference type="ChEBI" id="CHEBI:29105"/>
    </cofactor>
    <text evidence="14 16">Binds 1 zinc ion per subunit.</text>
</comment>
<comment type="subcellular location">
    <subcellularLocation>
        <location evidence="1 14">Cell membrane</location>
        <topology evidence="1 14">Multi-pass membrane protein</topology>
    </subcellularLocation>
</comment>
<feature type="transmembrane region" description="Helical" evidence="14">
    <location>
        <begin position="63"/>
        <end position="81"/>
    </location>
</feature>
<evidence type="ECO:0000313" key="18">
    <source>
        <dbReference type="EMBL" id="MBB5489682.1"/>
    </source>
</evidence>
<feature type="binding site" evidence="16">
    <location>
        <position position="82"/>
    </location>
    <ligand>
        <name>Zn(2+)</name>
        <dbReference type="ChEBI" id="CHEBI:29105"/>
        <note>catalytic</note>
    </ligand>
</feature>
<dbReference type="Proteomes" id="UP000579647">
    <property type="component" value="Unassembled WGS sequence"/>
</dbReference>
<evidence type="ECO:0000256" key="2">
    <source>
        <dbReference type="ARBA" id="ARBA00007931"/>
    </source>
</evidence>
<keyword evidence="3 14" id="KW-1003">Cell membrane</keyword>
<dbReference type="AlphaFoldDB" id="A0A840W0T9"/>
<keyword evidence="12" id="KW-0129">CBS domain</keyword>
<name>A0A840W0T9_9ACTN</name>
<dbReference type="Pfam" id="PF02163">
    <property type="entry name" value="Peptidase_M50"/>
    <property type="match status" value="2"/>
</dbReference>
<keyword evidence="5 14" id="KW-0812">Transmembrane</keyword>
<evidence type="ECO:0000256" key="7">
    <source>
        <dbReference type="ARBA" id="ARBA00022737"/>
    </source>
</evidence>
<dbReference type="InterPro" id="IPR008915">
    <property type="entry name" value="Peptidase_M50"/>
</dbReference>
<dbReference type="EMBL" id="JACHDO010000001">
    <property type="protein sequence ID" value="MBB5489682.1"/>
    <property type="molecule type" value="Genomic_DNA"/>
</dbReference>
<comment type="caution">
    <text evidence="18">The sequence shown here is derived from an EMBL/GenBank/DDBJ whole genome shotgun (WGS) entry which is preliminary data.</text>
</comment>
<keyword evidence="6 14" id="KW-0479">Metal-binding</keyword>
<dbReference type="SUPFAM" id="SSF54631">
    <property type="entry name" value="CBS-domain pair"/>
    <property type="match status" value="1"/>
</dbReference>
<evidence type="ECO:0000256" key="3">
    <source>
        <dbReference type="ARBA" id="ARBA00022475"/>
    </source>
</evidence>
<dbReference type="GO" id="GO:0006508">
    <property type="term" value="P:proteolysis"/>
    <property type="evidence" value="ECO:0007669"/>
    <property type="project" value="UniProtKB-KW"/>
</dbReference>
<dbReference type="GO" id="GO:0008237">
    <property type="term" value="F:metallopeptidase activity"/>
    <property type="evidence" value="ECO:0007669"/>
    <property type="project" value="UniProtKB-UniRule"/>
</dbReference>
<comment type="similarity">
    <text evidence="2 14">Belongs to the peptidase M50B family.</text>
</comment>
<reference evidence="18 19" key="1">
    <citation type="submission" date="2020-08" db="EMBL/GenBank/DDBJ databases">
        <title>Sequencing the genomes of 1000 actinobacteria strains.</title>
        <authorList>
            <person name="Klenk H.-P."/>
        </authorList>
    </citation>
    <scope>NUCLEOTIDE SEQUENCE [LARGE SCALE GENOMIC DNA]</scope>
    <source>
        <strain evidence="18 19">DSM 44598</strain>
    </source>
</reference>
<keyword evidence="4 14" id="KW-0645">Protease</keyword>
<keyword evidence="10 14" id="KW-1133">Transmembrane helix</keyword>
<feature type="transmembrane region" description="Helical" evidence="14">
    <location>
        <begin position="123"/>
        <end position="145"/>
    </location>
</feature>
<organism evidence="18 19">
    <name type="scientific">Nocardiopsis metallicus</name>
    <dbReference type="NCBI Taxonomy" id="179819"/>
    <lineage>
        <taxon>Bacteria</taxon>
        <taxon>Bacillati</taxon>
        <taxon>Actinomycetota</taxon>
        <taxon>Actinomycetes</taxon>
        <taxon>Streptosporangiales</taxon>
        <taxon>Nocardiopsidaceae</taxon>
        <taxon>Nocardiopsis</taxon>
    </lineage>
</organism>
<evidence type="ECO:0000256" key="12">
    <source>
        <dbReference type="ARBA" id="ARBA00023122"/>
    </source>
</evidence>
<feature type="transmembrane region" description="Helical" evidence="14">
    <location>
        <begin position="157"/>
        <end position="177"/>
    </location>
</feature>
<keyword evidence="9 14" id="KW-0862">Zinc</keyword>
<evidence type="ECO:0000256" key="5">
    <source>
        <dbReference type="ARBA" id="ARBA00022692"/>
    </source>
</evidence>
<dbReference type="GO" id="GO:0046872">
    <property type="term" value="F:metal ion binding"/>
    <property type="evidence" value="ECO:0007669"/>
    <property type="project" value="UniProtKB-UniRule"/>
</dbReference>
<feature type="domain" description="Peptidase M50" evidence="17">
    <location>
        <begin position="71"/>
        <end position="146"/>
    </location>
</feature>
<dbReference type="PIRSF" id="PIRSF006404">
    <property type="entry name" value="UCP006404_Pept_M50_CBS"/>
    <property type="match status" value="1"/>
</dbReference>
<keyword evidence="8 14" id="KW-0378">Hydrolase</keyword>
<feature type="active site" evidence="15">
    <location>
        <position position="83"/>
    </location>
</feature>
<dbReference type="PANTHER" id="PTHR39188">
    <property type="entry name" value="MEMBRANE-ASSOCIATED ZINC METALLOPROTEASE M50B"/>
    <property type="match status" value="1"/>
</dbReference>
<feature type="transmembrane region" description="Helical" evidence="14">
    <location>
        <begin position="198"/>
        <end position="221"/>
    </location>
</feature>
<evidence type="ECO:0000259" key="17">
    <source>
        <dbReference type="Pfam" id="PF02163"/>
    </source>
</evidence>
<keyword evidence="11 14" id="KW-0482">Metalloprotease</keyword>
<proteinExistence type="inferred from homology"/>
<evidence type="ECO:0000256" key="14">
    <source>
        <dbReference type="PIRNR" id="PIRNR006404"/>
    </source>
</evidence>
<evidence type="ECO:0000313" key="19">
    <source>
        <dbReference type="Proteomes" id="UP000579647"/>
    </source>
</evidence>
<dbReference type="InterPro" id="IPR046342">
    <property type="entry name" value="CBS_dom_sf"/>
</dbReference>
<dbReference type="InterPro" id="IPR016483">
    <property type="entry name" value="UCP006404_Pept_M50_CBS"/>
</dbReference>
<keyword evidence="19" id="KW-1185">Reference proteome</keyword>
<feature type="transmembrane region" description="Helical" evidence="14">
    <location>
        <begin position="227"/>
        <end position="246"/>
    </location>
</feature>
<evidence type="ECO:0000256" key="13">
    <source>
        <dbReference type="ARBA" id="ARBA00023136"/>
    </source>
</evidence>
<gene>
    <name evidence="18" type="ORF">HNR07_000819</name>
</gene>
<keyword evidence="7" id="KW-0677">Repeat</keyword>
<dbReference type="RefSeq" id="WP_184362101.1">
    <property type="nucleotide sequence ID" value="NZ_BAAAKM010000014.1"/>
</dbReference>
<keyword evidence="13 14" id="KW-0472">Membrane</keyword>
<feature type="domain" description="Peptidase M50" evidence="17">
    <location>
        <begin position="155"/>
        <end position="203"/>
    </location>
</feature>
<evidence type="ECO:0000256" key="11">
    <source>
        <dbReference type="ARBA" id="ARBA00023049"/>
    </source>
</evidence>
<dbReference type="GO" id="GO:0005886">
    <property type="term" value="C:plasma membrane"/>
    <property type="evidence" value="ECO:0007669"/>
    <property type="project" value="UniProtKB-SubCell"/>
</dbReference>
<evidence type="ECO:0000256" key="10">
    <source>
        <dbReference type="ARBA" id="ARBA00022989"/>
    </source>
</evidence>
<sequence>MSRGSDRTGPPTDDRARKKRPGLLLGRPFGVPVYVTSSWWIVAILITLVYGGIVQSRLALGPSAYLLAFVFAILLYASVLVHELAHSVVARWYGLPVRRIVLYVLGGVSEIDREAPTPGREFWIAFSGPLLSLVLAAATFALTAFADPFSVTGELLFQLWVANLLVGVFNLLPGLPLDGGRLLGAGVWKLTGRRHTGSVVAAWGGRVLALVVVALPFLFAWSAGSTPGPWAVVWGVVLAGFMWMSASEALRNARIRARVPGLRARALARSAVTVPADLPLAQADRRAEEAGAAAVVVTDSGGTPISVLHPAAAEAITGARRDWVPVADVSRALTGHSTVAADLEGEELLQELTRSPLPEYLVLEADGTLLGVLRAVDVNAAMAGRTVEGAGDVAGEEGRG</sequence>
<dbReference type="PANTHER" id="PTHR39188:SF3">
    <property type="entry name" value="STAGE IV SPORULATION PROTEIN FB"/>
    <property type="match status" value="1"/>
</dbReference>
<dbReference type="CDD" id="cd06164">
    <property type="entry name" value="S2P-M50_SpoIVFB_CBS"/>
    <property type="match status" value="1"/>
</dbReference>
<protein>
    <recommendedName>
        <fullName evidence="14">Zinc metalloprotease</fullName>
    </recommendedName>
</protein>
<accession>A0A840W0T9</accession>
<evidence type="ECO:0000256" key="4">
    <source>
        <dbReference type="ARBA" id="ARBA00022670"/>
    </source>
</evidence>
<evidence type="ECO:0000256" key="6">
    <source>
        <dbReference type="ARBA" id="ARBA00022723"/>
    </source>
</evidence>